<evidence type="ECO:0000313" key="2">
    <source>
        <dbReference type="EMBL" id="KLJ08968.1"/>
    </source>
</evidence>
<proteinExistence type="predicted"/>
<evidence type="ECO:0000313" key="3">
    <source>
        <dbReference type="Proteomes" id="UP000053573"/>
    </source>
</evidence>
<protein>
    <submittedName>
        <fullName evidence="2">Uncharacterized protein</fullName>
    </submittedName>
</protein>
<comment type="caution">
    <text evidence="2">The sequence shown here is derived from an EMBL/GenBank/DDBJ whole genome shotgun (WGS) entry which is preliminary data.</text>
</comment>
<evidence type="ECO:0000256" key="1">
    <source>
        <dbReference type="SAM" id="MobiDB-lite"/>
    </source>
</evidence>
<accession>A0A0H1BCX8</accession>
<dbReference type="AlphaFoldDB" id="A0A0H1BCX8"/>
<feature type="region of interest" description="Disordered" evidence="1">
    <location>
        <begin position="76"/>
        <end position="148"/>
    </location>
</feature>
<name>A0A0H1BCX8_9EURO</name>
<dbReference type="EMBL" id="LDEV01002478">
    <property type="protein sequence ID" value="KLJ08968.1"/>
    <property type="molecule type" value="Genomic_DNA"/>
</dbReference>
<reference evidence="3" key="1">
    <citation type="journal article" date="2015" name="PLoS Genet.">
        <title>The dynamic genome and transcriptome of the human fungal pathogen Blastomyces and close relative Emmonsia.</title>
        <authorList>
            <person name="Munoz J.F."/>
            <person name="Gauthier G.M."/>
            <person name="Desjardins C.A."/>
            <person name="Gallo J.E."/>
            <person name="Holder J."/>
            <person name="Sullivan T.D."/>
            <person name="Marty A.J."/>
            <person name="Carmen J.C."/>
            <person name="Chen Z."/>
            <person name="Ding L."/>
            <person name="Gujja S."/>
            <person name="Magrini V."/>
            <person name="Misas E."/>
            <person name="Mitreva M."/>
            <person name="Priest M."/>
            <person name="Saif S."/>
            <person name="Whiston E.A."/>
            <person name="Young S."/>
            <person name="Zeng Q."/>
            <person name="Goldman W.E."/>
            <person name="Mardis E.R."/>
            <person name="Taylor J.W."/>
            <person name="McEwen J.G."/>
            <person name="Clay O.K."/>
            <person name="Klein B.S."/>
            <person name="Cuomo C.A."/>
        </authorList>
    </citation>
    <scope>NUCLEOTIDE SEQUENCE [LARGE SCALE GENOMIC DNA]</scope>
    <source>
        <strain evidence="3">UAMH 139</strain>
    </source>
</reference>
<keyword evidence="3" id="KW-1185">Reference proteome</keyword>
<organism evidence="2 3">
    <name type="scientific">Blastomyces silverae</name>
    <dbReference type="NCBI Taxonomy" id="2060906"/>
    <lineage>
        <taxon>Eukaryota</taxon>
        <taxon>Fungi</taxon>
        <taxon>Dikarya</taxon>
        <taxon>Ascomycota</taxon>
        <taxon>Pezizomycotina</taxon>
        <taxon>Eurotiomycetes</taxon>
        <taxon>Eurotiomycetidae</taxon>
        <taxon>Onygenales</taxon>
        <taxon>Ajellomycetaceae</taxon>
        <taxon>Blastomyces</taxon>
    </lineage>
</organism>
<sequence length="148" mass="16867">MAHSSAEHPPLGEKLVLKMVRGHPVVSSRKDLLPRGHQPLLSWTTNGEQGCDQMLLPLNRPPPFLKLLQRQPRLHLHSDPSSICKREQSKLSPHPQPPRLVIQSRAPSVAQDPLILPPGSERLRKDVSWPCGKREKQRKRQRPKRLKS</sequence>
<gene>
    <name evidence="2" type="ORF">EMPG_15599</name>
</gene>
<feature type="compositionally biased region" description="Basic residues" evidence="1">
    <location>
        <begin position="135"/>
        <end position="148"/>
    </location>
</feature>
<dbReference type="Proteomes" id="UP000053573">
    <property type="component" value="Unassembled WGS sequence"/>
</dbReference>